<feature type="compositionally biased region" description="Low complexity" evidence="1">
    <location>
        <begin position="33"/>
        <end position="42"/>
    </location>
</feature>
<dbReference type="AlphaFoldDB" id="A0A224XUM1"/>
<organism evidence="2">
    <name type="scientific">Panstrongylus lignarius</name>
    <dbReference type="NCBI Taxonomy" id="156445"/>
    <lineage>
        <taxon>Eukaryota</taxon>
        <taxon>Metazoa</taxon>
        <taxon>Ecdysozoa</taxon>
        <taxon>Arthropoda</taxon>
        <taxon>Hexapoda</taxon>
        <taxon>Insecta</taxon>
        <taxon>Pterygota</taxon>
        <taxon>Neoptera</taxon>
        <taxon>Paraneoptera</taxon>
        <taxon>Hemiptera</taxon>
        <taxon>Heteroptera</taxon>
        <taxon>Panheteroptera</taxon>
        <taxon>Cimicomorpha</taxon>
        <taxon>Reduviidae</taxon>
        <taxon>Triatominae</taxon>
        <taxon>Panstrongylus</taxon>
    </lineage>
</organism>
<proteinExistence type="predicted"/>
<dbReference type="EMBL" id="GFTR01004623">
    <property type="protein sequence ID" value="JAW11803.1"/>
    <property type="molecule type" value="Transcribed_RNA"/>
</dbReference>
<evidence type="ECO:0000313" key="2">
    <source>
        <dbReference type="EMBL" id="JAW11803.1"/>
    </source>
</evidence>
<feature type="compositionally biased region" description="Polar residues" evidence="1">
    <location>
        <begin position="152"/>
        <end position="163"/>
    </location>
</feature>
<feature type="compositionally biased region" description="Basic residues" evidence="1">
    <location>
        <begin position="16"/>
        <end position="32"/>
    </location>
</feature>
<feature type="compositionally biased region" description="Basic residues" evidence="1">
    <location>
        <begin position="43"/>
        <end position="95"/>
    </location>
</feature>
<reference evidence="2" key="1">
    <citation type="journal article" date="2018" name="PLoS Negl. Trop. Dis.">
        <title>An insight into the salivary gland and fat body transcriptome of Panstrongylus lignarius (Hemiptera: Heteroptera), the main vector of Chagas disease in Peru.</title>
        <authorList>
            <person name="Nevoa J.C."/>
            <person name="Mendes M.T."/>
            <person name="da Silva M.V."/>
            <person name="Soares S.C."/>
            <person name="Oliveira C.J.F."/>
            <person name="Ribeiro J.M.C."/>
        </authorList>
    </citation>
    <scope>NUCLEOTIDE SEQUENCE</scope>
</reference>
<feature type="region of interest" description="Disordered" evidence="1">
    <location>
        <begin position="1"/>
        <end position="170"/>
    </location>
</feature>
<sequence>MGKYSSDSESGSSSSYRRKKSDRGRKGRHRSSSRSSSGSKYTSKSRRSKKSKKNRRSRSRERHSKHSRRHSRDRHRRSRSSSSKRSRRSRSRSKSSRSYSRGVSPWSKNRGRSSRSSSHRRSRSYSRGRRRYSRSRTRTRSISPRRSDSRNINKSNECTSKYSPNDDGSELLEKLNKAAVLLMSEKAKETSTSIESQVQREAIINEINAPTFAPKIFISNDNKSDDLPAIVEIPSVPTKLTTIKEEPGSLLHPNVCLLLEDQEEKLNRWVRKVYQIRQRSLNGEPLALA</sequence>
<accession>A0A224XUM1</accession>
<evidence type="ECO:0000256" key="1">
    <source>
        <dbReference type="SAM" id="MobiDB-lite"/>
    </source>
</evidence>
<name>A0A224XUM1_9HEMI</name>
<feature type="compositionally biased region" description="Low complexity" evidence="1">
    <location>
        <begin position="1"/>
        <end position="15"/>
    </location>
</feature>
<feature type="compositionally biased region" description="Basic residues" evidence="1">
    <location>
        <begin position="109"/>
        <end position="139"/>
    </location>
</feature>
<protein>
    <submittedName>
        <fullName evidence="2">Putative splicing regulatory glutamine/lysine-rich protein 1 isoform x17</fullName>
    </submittedName>
</protein>